<dbReference type="NCBIfam" id="NF033894">
    <property type="entry name" value="Eex_IncN"/>
    <property type="match status" value="1"/>
</dbReference>
<dbReference type="RefSeq" id="WP_207541888.1">
    <property type="nucleotide sequence ID" value="NZ_JAFNAA010000005.1"/>
</dbReference>
<evidence type="ECO:0000313" key="2">
    <source>
        <dbReference type="Proteomes" id="UP000664658"/>
    </source>
</evidence>
<sequence>MKKIILLIPLFLAACDSAYTETDFLENKELMEKWVIKCEKASDPSDAVIENCRHLQKAQMKVFLGSLEELKNQKIKIK</sequence>
<keyword evidence="1" id="KW-0449">Lipoprotein</keyword>
<name>A0A8I2B2I1_PLESH</name>
<evidence type="ECO:0000313" key="1">
    <source>
        <dbReference type="EMBL" id="MBO1107951.1"/>
    </source>
</evidence>
<organism evidence="1 2">
    <name type="scientific">Plesiomonas shigelloides</name>
    <name type="common">Aeromonas shigelloides</name>
    <dbReference type="NCBI Taxonomy" id="703"/>
    <lineage>
        <taxon>Bacteria</taxon>
        <taxon>Pseudomonadati</taxon>
        <taxon>Pseudomonadota</taxon>
        <taxon>Gammaproteobacteria</taxon>
        <taxon>Enterobacterales</taxon>
        <taxon>Enterobacteriaceae</taxon>
        <taxon>Plesiomonas</taxon>
    </lineage>
</organism>
<dbReference type="Proteomes" id="UP000664658">
    <property type="component" value="Unassembled WGS sequence"/>
</dbReference>
<proteinExistence type="predicted"/>
<protein>
    <submittedName>
        <fullName evidence="1">EexN family lipoprotein</fullName>
    </submittedName>
</protein>
<dbReference type="AlphaFoldDB" id="A0A8I2B2I1"/>
<dbReference type="EMBL" id="JAFNAA010000005">
    <property type="protein sequence ID" value="MBO1107951.1"/>
    <property type="molecule type" value="Genomic_DNA"/>
</dbReference>
<accession>A0A8I2B2I1</accession>
<dbReference type="InterPro" id="IPR047937">
    <property type="entry name" value="Eex_IncN-like"/>
</dbReference>
<reference evidence="1" key="1">
    <citation type="submission" date="2021-03" db="EMBL/GenBank/DDBJ databases">
        <title>Plesiomonas shigelloides zfcc0051, isolated from zebrafish feces.</title>
        <authorList>
            <person name="Vanderhoek Z."/>
            <person name="Gaulke C."/>
        </authorList>
    </citation>
    <scope>NUCLEOTIDE SEQUENCE</scope>
    <source>
        <strain evidence="1">Zfcc0051</strain>
    </source>
</reference>
<comment type="caution">
    <text evidence="1">The sequence shown here is derived from an EMBL/GenBank/DDBJ whole genome shotgun (WGS) entry which is preliminary data.</text>
</comment>
<gene>
    <name evidence="1" type="ORF">J2R62_06905</name>
</gene>
<dbReference type="PROSITE" id="PS51257">
    <property type="entry name" value="PROKAR_LIPOPROTEIN"/>
    <property type="match status" value="1"/>
</dbReference>